<feature type="chain" id="PRO_5045287094" evidence="1">
    <location>
        <begin position="21"/>
        <end position="53"/>
    </location>
</feature>
<feature type="signal peptide" evidence="1">
    <location>
        <begin position="1"/>
        <end position="20"/>
    </location>
</feature>
<evidence type="ECO:0000313" key="3">
    <source>
        <dbReference type="Proteomes" id="UP001203212"/>
    </source>
</evidence>
<sequence length="53" mass="5729">MKRYFISAMFLAVISTSALAGDINFEVSEHVVSAEMKASISSHVNMGGGLYIF</sequence>
<protein>
    <submittedName>
        <fullName evidence="2">Uncharacterized protein</fullName>
    </submittedName>
</protein>
<keyword evidence="1" id="KW-0732">Signal</keyword>
<reference evidence="2 3" key="1">
    <citation type="submission" date="2022-01" db="EMBL/GenBank/DDBJ databases">
        <title>Whole genome-based taxonomy of the Shewanellaceae.</title>
        <authorList>
            <person name="Martin-Rodriguez A.J."/>
        </authorList>
    </citation>
    <scope>NUCLEOTIDE SEQUENCE [LARGE SCALE GENOMIC DNA]</scope>
    <source>
        <strain evidence="2 3">JCM 17801</strain>
    </source>
</reference>
<accession>A0ABT0L4Y7</accession>
<evidence type="ECO:0000256" key="1">
    <source>
        <dbReference type="SAM" id="SignalP"/>
    </source>
</evidence>
<dbReference type="RefSeq" id="WP_188843576.1">
    <property type="nucleotide sequence ID" value="NZ_BMOT01000015.1"/>
</dbReference>
<dbReference type="Proteomes" id="UP001203212">
    <property type="component" value="Unassembled WGS sequence"/>
</dbReference>
<organism evidence="2 3">
    <name type="scientific">Shewanella aestuarii</name>
    <dbReference type="NCBI Taxonomy" id="1028752"/>
    <lineage>
        <taxon>Bacteria</taxon>
        <taxon>Pseudomonadati</taxon>
        <taxon>Pseudomonadota</taxon>
        <taxon>Gammaproteobacteria</taxon>
        <taxon>Alteromonadales</taxon>
        <taxon>Shewanellaceae</taxon>
        <taxon>Shewanella</taxon>
    </lineage>
</organism>
<proteinExistence type="predicted"/>
<gene>
    <name evidence="2" type="ORF">L2689_16360</name>
</gene>
<evidence type="ECO:0000313" key="2">
    <source>
        <dbReference type="EMBL" id="MCL1118797.1"/>
    </source>
</evidence>
<dbReference type="EMBL" id="JAKILK010000016">
    <property type="protein sequence ID" value="MCL1118797.1"/>
    <property type="molecule type" value="Genomic_DNA"/>
</dbReference>
<comment type="caution">
    <text evidence="2">The sequence shown here is derived from an EMBL/GenBank/DDBJ whole genome shotgun (WGS) entry which is preliminary data.</text>
</comment>
<name>A0ABT0L4Y7_9GAMM</name>
<keyword evidence="3" id="KW-1185">Reference proteome</keyword>